<name>A0A9N8H7T3_9STRA</name>
<reference evidence="1" key="1">
    <citation type="submission" date="2020-06" db="EMBL/GenBank/DDBJ databases">
        <authorList>
            <consortium name="Plant Systems Biology data submission"/>
        </authorList>
    </citation>
    <scope>NUCLEOTIDE SEQUENCE</scope>
    <source>
        <strain evidence="1">D6</strain>
    </source>
</reference>
<sequence>MLLVQQEEEEGQEENVCLEKPDAFISHAHDLLFEDLISALAWHFRNEANAYVWLDLFSINQHETMEWTFEWLTSTFRNNLAEINRTVYGHESMEQSTSVYSRLVRI</sequence>
<dbReference type="EMBL" id="CAICTM010000137">
    <property type="protein sequence ID" value="CAB9502510.1"/>
    <property type="molecule type" value="Genomic_DNA"/>
</dbReference>
<dbReference type="Proteomes" id="UP001153069">
    <property type="component" value="Unassembled WGS sequence"/>
</dbReference>
<organism evidence="1 2">
    <name type="scientific">Seminavis robusta</name>
    <dbReference type="NCBI Taxonomy" id="568900"/>
    <lineage>
        <taxon>Eukaryota</taxon>
        <taxon>Sar</taxon>
        <taxon>Stramenopiles</taxon>
        <taxon>Ochrophyta</taxon>
        <taxon>Bacillariophyta</taxon>
        <taxon>Bacillariophyceae</taxon>
        <taxon>Bacillariophycidae</taxon>
        <taxon>Naviculales</taxon>
        <taxon>Naviculaceae</taxon>
        <taxon>Seminavis</taxon>
    </lineage>
</organism>
<evidence type="ECO:0000313" key="1">
    <source>
        <dbReference type="EMBL" id="CAB9502510.1"/>
    </source>
</evidence>
<comment type="caution">
    <text evidence="1">The sequence shown here is derived from an EMBL/GenBank/DDBJ whole genome shotgun (WGS) entry which is preliminary data.</text>
</comment>
<gene>
    <name evidence="1" type="ORF">SEMRO_138_G064860.1</name>
</gene>
<proteinExistence type="predicted"/>
<accession>A0A9N8H7T3</accession>
<protein>
    <submittedName>
        <fullName evidence="1">Uncharacterized protein</fullName>
    </submittedName>
</protein>
<evidence type="ECO:0000313" key="2">
    <source>
        <dbReference type="Proteomes" id="UP001153069"/>
    </source>
</evidence>
<dbReference type="AlphaFoldDB" id="A0A9N8H7T3"/>
<keyword evidence="2" id="KW-1185">Reference proteome</keyword>
<dbReference type="OrthoDB" id="548011at2759"/>